<dbReference type="InterPro" id="IPR014436">
    <property type="entry name" value="Extradiol_dOase_DODA"/>
</dbReference>
<evidence type="ECO:0000256" key="1">
    <source>
        <dbReference type="ARBA" id="ARBA00001947"/>
    </source>
</evidence>
<evidence type="ECO:0000256" key="5">
    <source>
        <dbReference type="ARBA" id="ARBA00023002"/>
    </source>
</evidence>
<dbReference type="PANTHER" id="PTHR30096:SF0">
    <property type="entry name" value="4,5-DOPA DIOXYGENASE EXTRADIOL-LIKE PROTEIN"/>
    <property type="match status" value="1"/>
</dbReference>
<dbReference type="OrthoDB" id="9790889at2"/>
<evidence type="ECO:0000256" key="3">
    <source>
        <dbReference type="ARBA" id="ARBA00022723"/>
    </source>
</evidence>
<organism evidence="7 8">
    <name type="scientific">Robbsia andropogonis</name>
    <dbReference type="NCBI Taxonomy" id="28092"/>
    <lineage>
        <taxon>Bacteria</taxon>
        <taxon>Pseudomonadati</taxon>
        <taxon>Pseudomonadota</taxon>
        <taxon>Betaproteobacteria</taxon>
        <taxon>Burkholderiales</taxon>
        <taxon>Burkholderiaceae</taxon>
        <taxon>Robbsia</taxon>
    </lineage>
</organism>
<dbReference type="InterPro" id="IPR004183">
    <property type="entry name" value="Xdiol_dOase_suB"/>
</dbReference>
<dbReference type="Gene3D" id="3.40.830.10">
    <property type="entry name" value="LigB-like"/>
    <property type="match status" value="1"/>
</dbReference>
<dbReference type="PANTHER" id="PTHR30096">
    <property type="entry name" value="4,5-DOPA DIOXYGENASE EXTRADIOL-LIKE PROTEIN"/>
    <property type="match status" value="1"/>
</dbReference>
<gene>
    <name evidence="7" type="ORF">WM40_11090</name>
</gene>
<keyword evidence="8" id="KW-1185">Reference proteome</keyword>
<evidence type="ECO:0000313" key="8">
    <source>
        <dbReference type="Proteomes" id="UP000033618"/>
    </source>
</evidence>
<dbReference type="SUPFAM" id="SSF53213">
    <property type="entry name" value="LigB-like"/>
    <property type="match status" value="1"/>
</dbReference>
<name>A0A0F5K1Y1_9BURK</name>
<dbReference type="GO" id="GO:0008198">
    <property type="term" value="F:ferrous iron binding"/>
    <property type="evidence" value="ECO:0007669"/>
    <property type="project" value="InterPro"/>
</dbReference>
<dbReference type="AlphaFoldDB" id="A0A0F5K1Y1"/>
<reference evidence="7 8" key="1">
    <citation type="submission" date="2015-03" db="EMBL/GenBank/DDBJ databases">
        <title>Draft Genome Sequence of Burkholderia andropogonis type strain ICMP2807, isolated from Sorghum bicolor.</title>
        <authorList>
            <person name="Lopes-Santos L."/>
            <person name="Castro D.B."/>
            <person name="Ottoboni L.M."/>
            <person name="Park D."/>
            <person name="Weirc B.S."/>
            <person name="Destefano S.A."/>
        </authorList>
    </citation>
    <scope>NUCLEOTIDE SEQUENCE [LARGE SCALE GENOMIC DNA]</scope>
    <source>
        <strain evidence="7 8">ICMP2807</strain>
    </source>
</reference>
<protein>
    <submittedName>
        <fullName evidence="7">Aromatic ring-opening dioxygenase LigB</fullName>
    </submittedName>
</protein>
<comment type="cofactor">
    <cofactor evidence="1">
        <name>Zn(2+)</name>
        <dbReference type="ChEBI" id="CHEBI:29105"/>
    </cofactor>
</comment>
<dbReference type="GO" id="GO:0008270">
    <property type="term" value="F:zinc ion binding"/>
    <property type="evidence" value="ECO:0007669"/>
    <property type="project" value="InterPro"/>
</dbReference>
<proteinExistence type="inferred from homology"/>
<evidence type="ECO:0000259" key="6">
    <source>
        <dbReference type="Pfam" id="PF02900"/>
    </source>
</evidence>
<dbReference type="Pfam" id="PF02900">
    <property type="entry name" value="LigB"/>
    <property type="match status" value="1"/>
</dbReference>
<keyword evidence="7" id="KW-0223">Dioxygenase</keyword>
<comment type="similarity">
    <text evidence="2">Belongs to the DODA-type extradiol aromatic ring-opening dioxygenase family.</text>
</comment>
<comment type="caution">
    <text evidence="7">The sequence shown here is derived from an EMBL/GenBank/DDBJ whole genome shotgun (WGS) entry which is preliminary data.</text>
</comment>
<dbReference type="EMBL" id="LAQU01000009">
    <property type="protein sequence ID" value="KKB63542.1"/>
    <property type="molecule type" value="Genomic_DNA"/>
</dbReference>
<dbReference type="STRING" id="28092.WM40_11090"/>
<dbReference type="PIRSF" id="PIRSF006157">
    <property type="entry name" value="Doxgns_DODA"/>
    <property type="match status" value="1"/>
</dbReference>
<dbReference type="CDD" id="cd07363">
    <property type="entry name" value="45_DOPA_Dioxygenase"/>
    <property type="match status" value="1"/>
</dbReference>
<dbReference type="PATRIC" id="fig|28092.6.peg.2610"/>
<evidence type="ECO:0000313" key="7">
    <source>
        <dbReference type="EMBL" id="KKB63542.1"/>
    </source>
</evidence>
<dbReference type="Proteomes" id="UP000033618">
    <property type="component" value="Unassembled WGS sequence"/>
</dbReference>
<accession>A0A0F5K1Y1</accession>
<feature type="domain" description="Extradiol ring-cleavage dioxygenase class III enzyme subunit B" evidence="6">
    <location>
        <begin position="39"/>
        <end position="239"/>
    </location>
</feature>
<keyword evidence="3" id="KW-0479">Metal-binding</keyword>
<keyword evidence="4" id="KW-0862">Zinc</keyword>
<dbReference type="GO" id="GO:0016702">
    <property type="term" value="F:oxidoreductase activity, acting on single donors with incorporation of molecular oxygen, incorporation of two atoms of oxygen"/>
    <property type="evidence" value="ECO:0007669"/>
    <property type="project" value="UniProtKB-ARBA"/>
</dbReference>
<evidence type="ECO:0000256" key="4">
    <source>
        <dbReference type="ARBA" id="ARBA00022833"/>
    </source>
</evidence>
<sequence>MPAMFISHGAPTFALEPGVAGPRLAALGSAQLHQGAMSGLHAILVVSAHWLTRGGVAVAGTRAPETIHDFGGFPRALYELRYPAPGAPDAAALAMNALESAGVHAWIDPDRGLDHGAWVPLRHMVPDANIPVFQVSLPWPATPAEAFALGRALAPLREQGIAIMASGSLTHNLGDIRREADADAAYATAFSDWIRAAVVRSDVPALLDYRVLAPYAERAHPTDDHLLPLHVALGAANVDGSPAPDVITCIEGGISYGVLSMDAFLFAQPATVASLSPSPV</sequence>
<evidence type="ECO:0000256" key="2">
    <source>
        <dbReference type="ARBA" id="ARBA00007581"/>
    </source>
</evidence>
<keyword evidence="5" id="KW-0560">Oxidoreductase</keyword>